<dbReference type="InterPro" id="IPR011990">
    <property type="entry name" value="TPR-like_helical_dom_sf"/>
</dbReference>
<dbReference type="PANTHER" id="PTHR47691:SF3">
    <property type="entry name" value="HTH-TYPE TRANSCRIPTIONAL REGULATOR RV0890C-RELATED"/>
    <property type="match status" value="1"/>
</dbReference>
<dbReference type="SMART" id="SM00220">
    <property type="entry name" value="S_TKc"/>
    <property type="match status" value="1"/>
</dbReference>
<sequence>MVDVDPFGTQRDASGLPAELVSAGFDNAEEIGRGGFGVVYRCTQTSLDRSVAVKVLTSDLDAENRERFFREERAMGLLTGHPNIVDALQVGVTDSGRPYIVMQYHPHGSLNARIQRHGPLSLEDALTLGVKLAGALETAHRIGILHRDVKPSNILLTEYGEPKLTDFGIAHITGAFETATGIVTGSPAFTAPEVLNGSSPSVASDVYGLGATLFSALTGHAAFERRSGEQLVTLFVRITTQSIPDLREQGLAPDITSIVERAMAAQPSDRQPTAAALGEELREAQLHHGLPTDQMALHAEPDKRNGLFSGYRSLESRGRRLSRPHPRKGVKGNLPVELTSFVGRRHELTEIKEMLATSHLVTLIGPGGVGKTRLSLRAATTVKRNFTDGVWLVELGELQNESSLMDLLAASLDVRDQSGRSLREVLLEHLTPLDLLLVLDNCEQLIAAVADLSEELLQTCPRLRILATSREPLGIGGEITLTVPPLTTPDPETQCTLEGLPLYDAVTLFRARAAAVVPSFTLSEDNKVAVARICHRLDGLPLSIELAAARIRVMSPEQILQRLDDRYTLLTRGRRGAPNRQQTLRLCIDWSYELCTPSEQLVWSRLSVFAGSFELDAAEQICGADFPPGTLLDLVTSLVDKSILIREGQNSAVRFRLLETLRAYGREIAQRSAEYPQLSFRHRDWYQQLALDAEADWISSHQLAWAARLERELPNLREALEFCASTAPDSGLRIAAALLPFWNSQGFLDEGRRWLDRFLAKQPELAGVDRMKATYASSLLAELQGDLTRANELVEEGLTVAEQTTVPLVRVLGTYMDGVYALFNGDLTRACSCLEDSVHVFRESDNLTLLVEALTTLGLAYDWLDDASRATSCYEEVLTITEPRGELWFRSFALWAMGVAMWRRGDHGHAAVRLSEAILLSKELNDSVGVAISLEALGWVAASTRNAHRAVTLMAAAETISRDTGSSSVYFPNTRAYHDQVERMTRQELGQKSFESARRKGNLMNIDSAVALALNENAPAASPTRKPSVLTTREQQVAELVAQGLTNRTIATELVISQRTAQGHVEHILAKLGFSSRSQVAAWIVEQRRDS</sequence>
<dbReference type="PROSITE" id="PS50043">
    <property type="entry name" value="HTH_LUXR_2"/>
    <property type="match status" value="1"/>
</dbReference>
<dbReference type="InterPro" id="IPR011009">
    <property type="entry name" value="Kinase-like_dom_sf"/>
</dbReference>
<dbReference type="GO" id="GO:0004672">
    <property type="term" value="F:protein kinase activity"/>
    <property type="evidence" value="ECO:0007669"/>
    <property type="project" value="InterPro"/>
</dbReference>
<reference evidence="6" key="1">
    <citation type="submission" date="2022-12" db="EMBL/GenBank/DDBJ databases">
        <authorList>
            <person name="Krivoruchko A.V."/>
            <person name="Elkin A."/>
        </authorList>
    </citation>
    <scope>NUCLEOTIDE SEQUENCE</scope>
    <source>
        <strain evidence="6">IEGM 249</strain>
    </source>
</reference>
<dbReference type="SUPFAM" id="SSF56112">
    <property type="entry name" value="Protein kinase-like (PK-like)"/>
    <property type="match status" value="1"/>
</dbReference>
<evidence type="ECO:0000256" key="1">
    <source>
        <dbReference type="ARBA" id="ARBA00022741"/>
    </source>
</evidence>
<dbReference type="EMBL" id="CP130953">
    <property type="protein sequence ID" value="WLF44522.1"/>
    <property type="molecule type" value="Genomic_DNA"/>
</dbReference>
<dbReference type="Proteomes" id="UP001231166">
    <property type="component" value="Chromosome"/>
</dbReference>
<dbReference type="InterPro" id="IPR000719">
    <property type="entry name" value="Prot_kinase_dom"/>
</dbReference>
<dbReference type="CDD" id="cd06170">
    <property type="entry name" value="LuxR_C_like"/>
    <property type="match status" value="1"/>
</dbReference>
<dbReference type="InterPro" id="IPR058852">
    <property type="entry name" value="HTH_77"/>
</dbReference>
<organism evidence="7 9">
    <name type="scientific">Rhodococcus opacus</name>
    <name type="common">Nocardia opaca</name>
    <dbReference type="NCBI Taxonomy" id="37919"/>
    <lineage>
        <taxon>Bacteria</taxon>
        <taxon>Bacillati</taxon>
        <taxon>Actinomycetota</taxon>
        <taxon>Actinomycetes</taxon>
        <taxon>Mycobacteriales</taxon>
        <taxon>Nocardiaceae</taxon>
        <taxon>Rhodococcus</taxon>
    </lineage>
</organism>
<dbReference type="Gene3D" id="1.10.10.10">
    <property type="entry name" value="Winged helix-like DNA-binding domain superfamily/Winged helix DNA-binding domain"/>
    <property type="match status" value="1"/>
</dbReference>
<dbReference type="GO" id="GO:0005524">
    <property type="term" value="F:ATP binding"/>
    <property type="evidence" value="ECO:0007669"/>
    <property type="project" value="UniProtKB-UniRule"/>
</dbReference>
<dbReference type="Gene3D" id="3.40.50.300">
    <property type="entry name" value="P-loop containing nucleotide triphosphate hydrolases"/>
    <property type="match status" value="1"/>
</dbReference>
<dbReference type="PROSITE" id="PS00108">
    <property type="entry name" value="PROTEIN_KINASE_ST"/>
    <property type="match status" value="1"/>
</dbReference>
<dbReference type="InterPro" id="IPR027417">
    <property type="entry name" value="P-loop_NTPase"/>
</dbReference>
<evidence type="ECO:0000256" key="3">
    <source>
        <dbReference type="PROSITE-ProRule" id="PRU10141"/>
    </source>
</evidence>
<dbReference type="PRINTS" id="PR00038">
    <property type="entry name" value="HTHLUXR"/>
</dbReference>
<dbReference type="PANTHER" id="PTHR47691">
    <property type="entry name" value="REGULATOR-RELATED"/>
    <property type="match status" value="1"/>
</dbReference>
<dbReference type="InterPro" id="IPR017441">
    <property type="entry name" value="Protein_kinase_ATP_BS"/>
</dbReference>
<feature type="domain" description="HTH luxR-type" evidence="5">
    <location>
        <begin position="1023"/>
        <end position="1088"/>
    </location>
</feature>
<dbReference type="InterPro" id="IPR000792">
    <property type="entry name" value="Tscrpt_reg_LuxR_C"/>
</dbReference>
<dbReference type="SUPFAM" id="SSF48452">
    <property type="entry name" value="TPR-like"/>
    <property type="match status" value="1"/>
</dbReference>
<keyword evidence="7" id="KW-0808">Transferase</keyword>
<evidence type="ECO:0000313" key="9">
    <source>
        <dbReference type="Proteomes" id="UP001231166"/>
    </source>
</evidence>
<keyword evidence="1 3" id="KW-0547">Nucleotide-binding</keyword>
<feature type="binding site" evidence="3">
    <location>
        <position position="54"/>
    </location>
    <ligand>
        <name>ATP</name>
        <dbReference type="ChEBI" id="CHEBI:30616"/>
    </ligand>
</feature>
<dbReference type="SUPFAM" id="SSF52540">
    <property type="entry name" value="P-loop containing nucleoside triphosphate hydrolases"/>
    <property type="match status" value="1"/>
</dbReference>
<dbReference type="SUPFAM" id="SSF46894">
    <property type="entry name" value="C-terminal effector domain of the bipartite response regulators"/>
    <property type="match status" value="1"/>
</dbReference>
<dbReference type="InterPro" id="IPR036388">
    <property type="entry name" value="WH-like_DNA-bd_sf"/>
</dbReference>
<keyword evidence="7" id="KW-0418">Kinase</keyword>
<gene>
    <name evidence="6" type="ORF">O4328_41295</name>
    <name evidence="7" type="ORF">Q5707_21440</name>
</gene>
<dbReference type="EMBL" id="JAPWIS010000039">
    <property type="protein sequence ID" value="MCZ4589997.1"/>
    <property type="molecule type" value="Genomic_DNA"/>
</dbReference>
<dbReference type="SMART" id="SM00421">
    <property type="entry name" value="HTH_LUXR"/>
    <property type="match status" value="1"/>
</dbReference>
<dbReference type="Gene3D" id="1.10.510.10">
    <property type="entry name" value="Transferase(Phosphotransferase) domain 1"/>
    <property type="match status" value="1"/>
</dbReference>
<dbReference type="GO" id="GO:0003677">
    <property type="term" value="F:DNA binding"/>
    <property type="evidence" value="ECO:0007669"/>
    <property type="project" value="InterPro"/>
</dbReference>
<dbReference type="Proteomes" id="UP001066327">
    <property type="component" value="Unassembled WGS sequence"/>
</dbReference>
<dbReference type="PROSITE" id="PS00107">
    <property type="entry name" value="PROTEIN_KINASE_ATP"/>
    <property type="match status" value="1"/>
</dbReference>
<dbReference type="RefSeq" id="WP_269592748.1">
    <property type="nucleotide sequence ID" value="NZ_CP130953.1"/>
</dbReference>
<evidence type="ECO:0000313" key="7">
    <source>
        <dbReference type="EMBL" id="WLF44522.1"/>
    </source>
</evidence>
<dbReference type="GO" id="GO:0006355">
    <property type="term" value="P:regulation of DNA-templated transcription"/>
    <property type="evidence" value="ECO:0007669"/>
    <property type="project" value="InterPro"/>
</dbReference>
<reference evidence="7" key="2">
    <citation type="submission" date="2023-07" db="EMBL/GenBank/DDBJ databases">
        <title>Genomic analysis of Rhodococcus opacus VOC-14 with glycol ethers degradation activity.</title>
        <authorList>
            <person name="Narkevich D.A."/>
            <person name="Hlushen A.M."/>
            <person name="Akhremchuk A.E."/>
            <person name="Sikolenko M.A."/>
            <person name="Valentovich L.N."/>
        </authorList>
    </citation>
    <scope>NUCLEOTIDE SEQUENCE</scope>
    <source>
        <strain evidence="7">VOC-14</strain>
    </source>
</reference>
<feature type="domain" description="Protein kinase" evidence="4">
    <location>
        <begin position="25"/>
        <end position="290"/>
    </location>
</feature>
<evidence type="ECO:0000256" key="2">
    <source>
        <dbReference type="ARBA" id="ARBA00022840"/>
    </source>
</evidence>
<keyword evidence="2 3" id="KW-0067">ATP-binding</keyword>
<evidence type="ECO:0000313" key="6">
    <source>
        <dbReference type="EMBL" id="MCZ4589997.1"/>
    </source>
</evidence>
<dbReference type="AlphaFoldDB" id="A0AAX3Y5D3"/>
<dbReference type="Pfam" id="PF00196">
    <property type="entry name" value="GerE"/>
    <property type="match status" value="1"/>
</dbReference>
<protein>
    <submittedName>
        <fullName evidence="7">Protein kinase</fullName>
    </submittedName>
</protein>
<name>A0AAX3Y5D3_RHOOP</name>
<dbReference type="Pfam" id="PF25872">
    <property type="entry name" value="HTH_77"/>
    <property type="match status" value="1"/>
</dbReference>
<evidence type="ECO:0000259" key="5">
    <source>
        <dbReference type="PROSITE" id="PS50043"/>
    </source>
</evidence>
<dbReference type="PROSITE" id="PS50011">
    <property type="entry name" value="PROTEIN_KINASE_DOM"/>
    <property type="match status" value="1"/>
</dbReference>
<evidence type="ECO:0000313" key="8">
    <source>
        <dbReference type="Proteomes" id="UP001066327"/>
    </source>
</evidence>
<dbReference type="InterPro" id="IPR008271">
    <property type="entry name" value="Ser/Thr_kinase_AS"/>
</dbReference>
<proteinExistence type="predicted"/>
<keyword evidence="8" id="KW-1185">Reference proteome</keyword>
<dbReference type="Pfam" id="PF00069">
    <property type="entry name" value="Pkinase"/>
    <property type="match status" value="1"/>
</dbReference>
<dbReference type="Gene3D" id="1.25.40.10">
    <property type="entry name" value="Tetratricopeptide repeat domain"/>
    <property type="match status" value="1"/>
</dbReference>
<accession>A0AAX3Y5D3</accession>
<evidence type="ECO:0000259" key="4">
    <source>
        <dbReference type="PROSITE" id="PS50011"/>
    </source>
</evidence>
<dbReference type="InterPro" id="IPR016032">
    <property type="entry name" value="Sig_transdc_resp-reg_C-effctor"/>
</dbReference>
<dbReference type="CDD" id="cd14014">
    <property type="entry name" value="STKc_PknB_like"/>
    <property type="match status" value="1"/>
</dbReference>